<keyword evidence="2 4" id="KW-0808">Transferase</keyword>
<dbReference type="EC" id="2.1.2.2" evidence="4"/>
<evidence type="ECO:0000313" key="6">
    <source>
        <dbReference type="EMBL" id="WBW50032.1"/>
    </source>
</evidence>
<proteinExistence type="inferred from homology"/>
<gene>
    <name evidence="4" type="primary">purN</name>
    <name evidence="6" type="ORF">O6R05_00250</name>
</gene>
<keyword evidence="7" id="KW-1185">Reference proteome</keyword>
<dbReference type="CDD" id="cd08645">
    <property type="entry name" value="FMT_core_GART"/>
    <property type="match status" value="1"/>
</dbReference>
<dbReference type="SUPFAM" id="SSF53328">
    <property type="entry name" value="Formyltransferase"/>
    <property type="match status" value="1"/>
</dbReference>
<feature type="site" description="Raises pKa of active site His" evidence="4">
    <location>
        <position position="140"/>
    </location>
</feature>
<accession>A0ABY7QTB2</accession>
<feature type="active site" description="Proton donor" evidence="4">
    <location>
        <position position="99"/>
    </location>
</feature>
<evidence type="ECO:0000256" key="2">
    <source>
        <dbReference type="ARBA" id="ARBA00022679"/>
    </source>
</evidence>
<comment type="pathway">
    <text evidence="1 4">Purine metabolism; IMP biosynthesis via de novo pathway; N(2)-formyl-N(1)-(5-phospho-D-ribosyl)glycinamide from N(1)-(5-phospho-D-ribosyl)glycinamide (10-formyl THF route): step 1/1.</text>
</comment>
<sequence length="185" mass="19658">MTSVYNLAVFVSGRGSNFRAVLKGIADGRIPARVPLVIADHVCPALDAAPEATLVSNDPSEIAAALQAHDIEYIALLGYLKILPKEIVGRYANRIVNIHPSLIPAFCGKGMYGSHVHEAVLARGCKVTGVTTHFVDEGADTGPIIMQRPVPVEAGDTVETLASRVLEVEHATIVETLETILGGER</sequence>
<feature type="binding site" evidence="4">
    <location>
        <begin position="80"/>
        <end position="83"/>
    </location>
    <ligand>
        <name>(6R)-10-formyltetrahydrofolate</name>
        <dbReference type="ChEBI" id="CHEBI:195366"/>
    </ligand>
</feature>
<dbReference type="EMBL" id="CP115667">
    <property type="protein sequence ID" value="WBW50032.1"/>
    <property type="molecule type" value="Genomic_DNA"/>
</dbReference>
<dbReference type="Gene3D" id="3.40.50.170">
    <property type="entry name" value="Formyl transferase, N-terminal domain"/>
    <property type="match status" value="1"/>
</dbReference>
<name>A0ABY7QTB2_9FIRM</name>
<comment type="catalytic activity">
    <reaction evidence="4">
        <text>N(1)-(5-phospho-beta-D-ribosyl)glycinamide + (6R)-10-formyltetrahydrofolate = N(2)-formyl-N(1)-(5-phospho-beta-D-ribosyl)glycinamide + (6S)-5,6,7,8-tetrahydrofolate + H(+)</text>
        <dbReference type="Rhea" id="RHEA:15053"/>
        <dbReference type="ChEBI" id="CHEBI:15378"/>
        <dbReference type="ChEBI" id="CHEBI:57453"/>
        <dbReference type="ChEBI" id="CHEBI:143788"/>
        <dbReference type="ChEBI" id="CHEBI:147286"/>
        <dbReference type="ChEBI" id="CHEBI:195366"/>
        <dbReference type="EC" id="2.1.2.2"/>
    </reaction>
</comment>
<evidence type="ECO:0000256" key="1">
    <source>
        <dbReference type="ARBA" id="ARBA00005054"/>
    </source>
</evidence>
<dbReference type="PANTHER" id="PTHR43369">
    <property type="entry name" value="PHOSPHORIBOSYLGLYCINAMIDE FORMYLTRANSFERASE"/>
    <property type="match status" value="1"/>
</dbReference>
<organism evidence="6 7">
    <name type="scientific">Peptoniphilus equinus</name>
    <dbReference type="NCBI Taxonomy" id="3016343"/>
    <lineage>
        <taxon>Bacteria</taxon>
        <taxon>Bacillati</taxon>
        <taxon>Bacillota</taxon>
        <taxon>Tissierellia</taxon>
        <taxon>Tissierellales</taxon>
        <taxon>Peptoniphilaceae</taxon>
        <taxon>Peptoniphilus</taxon>
    </lineage>
</organism>
<dbReference type="InterPro" id="IPR036477">
    <property type="entry name" value="Formyl_transf_N_sf"/>
</dbReference>
<comment type="function">
    <text evidence="4">Catalyzes the transfer of a formyl group from 10-formyltetrahydrofolate to 5-phospho-ribosyl-glycinamide (GAR), producing 5-phospho-ribosyl-N-formylglycinamide (FGAR) and tetrahydrofolate.</text>
</comment>
<evidence type="ECO:0000313" key="7">
    <source>
        <dbReference type="Proteomes" id="UP001210339"/>
    </source>
</evidence>
<dbReference type="InterPro" id="IPR002376">
    <property type="entry name" value="Formyl_transf_N"/>
</dbReference>
<dbReference type="Pfam" id="PF00551">
    <property type="entry name" value="Formyl_trans_N"/>
    <property type="match status" value="1"/>
</dbReference>
<comment type="caution">
    <text evidence="4">Lacks conserved residue(s) required for the propagation of feature annotation.</text>
</comment>
<evidence type="ECO:0000259" key="5">
    <source>
        <dbReference type="Pfam" id="PF00551"/>
    </source>
</evidence>
<dbReference type="Proteomes" id="UP001210339">
    <property type="component" value="Chromosome"/>
</dbReference>
<feature type="binding site" evidence="4">
    <location>
        <begin position="15"/>
        <end position="17"/>
    </location>
    <ligand>
        <name>N(1)-(5-phospho-beta-D-ribosyl)glycinamide</name>
        <dbReference type="ChEBI" id="CHEBI:143788"/>
    </ligand>
</feature>
<protein>
    <recommendedName>
        <fullName evidence="4">Phosphoribosylglycinamide formyltransferase</fullName>
        <ecNumber evidence="4">2.1.2.2</ecNumber>
    </recommendedName>
    <alternativeName>
        <fullName evidence="4">5'-phosphoribosylglycinamide transformylase</fullName>
    </alternativeName>
    <alternativeName>
        <fullName evidence="4">GAR transformylase</fullName>
        <shortName evidence="4">GART</shortName>
    </alternativeName>
</protein>
<keyword evidence="3 4" id="KW-0658">Purine biosynthesis</keyword>
<dbReference type="RefSeq" id="WP_271191563.1">
    <property type="nucleotide sequence ID" value="NZ_CP115667.1"/>
</dbReference>
<evidence type="ECO:0000256" key="4">
    <source>
        <dbReference type="HAMAP-Rule" id="MF_01930"/>
    </source>
</evidence>
<dbReference type="HAMAP" id="MF_01930">
    <property type="entry name" value="PurN"/>
    <property type="match status" value="1"/>
</dbReference>
<evidence type="ECO:0000256" key="3">
    <source>
        <dbReference type="ARBA" id="ARBA00022755"/>
    </source>
</evidence>
<dbReference type="PANTHER" id="PTHR43369:SF2">
    <property type="entry name" value="PHOSPHORIBOSYLGLYCINAMIDE FORMYLTRANSFERASE"/>
    <property type="match status" value="1"/>
</dbReference>
<feature type="binding site" evidence="4">
    <location>
        <position position="97"/>
    </location>
    <ligand>
        <name>(6R)-10-formyltetrahydrofolate</name>
        <dbReference type="ChEBI" id="CHEBI:195366"/>
    </ligand>
</feature>
<feature type="domain" description="Formyl transferase N-terminal" evidence="5">
    <location>
        <begin position="6"/>
        <end position="177"/>
    </location>
</feature>
<reference evidence="6 7" key="1">
    <citation type="submission" date="2023-01" db="EMBL/GenBank/DDBJ databases">
        <authorList>
            <person name="Lee S.H."/>
            <person name="Jung H.S."/>
            <person name="Yun J.U."/>
        </authorList>
    </citation>
    <scope>NUCLEOTIDE SEQUENCE [LARGE SCALE GENOMIC DNA]</scope>
    <source>
        <strain evidence="6 7">CBA3646</strain>
    </source>
</reference>
<dbReference type="InterPro" id="IPR004607">
    <property type="entry name" value="GART"/>
</dbReference>
<comment type="similarity">
    <text evidence="4">Belongs to the GART family.</text>
</comment>